<feature type="transmembrane region" description="Helical" evidence="1">
    <location>
        <begin position="92"/>
        <end position="109"/>
    </location>
</feature>
<sequence>MATGISLLAFISFYLLYSTSKKMSGIGNLGFEELIGAHEKASKYIGLALMIFSLGLSCFYWGLGAGTFTFFIILMTVASLVILLAPLRLMNYPFLILIFACSFIFEILLF</sequence>
<evidence type="ECO:0008006" key="4">
    <source>
        <dbReference type="Google" id="ProtNLM"/>
    </source>
</evidence>
<evidence type="ECO:0000256" key="1">
    <source>
        <dbReference type="SAM" id="Phobius"/>
    </source>
</evidence>
<keyword evidence="3" id="KW-1185">Reference proteome</keyword>
<keyword evidence="1" id="KW-0472">Membrane</keyword>
<keyword evidence="1" id="KW-0812">Transmembrane</keyword>
<keyword evidence="1" id="KW-1133">Transmembrane helix</keyword>
<protein>
    <recommendedName>
        <fullName evidence="4">DUF3325 domain-containing protein</fullName>
    </recommendedName>
</protein>
<feature type="transmembrane region" description="Helical" evidence="1">
    <location>
        <begin position="44"/>
        <end position="63"/>
    </location>
</feature>
<dbReference type="EMBL" id="CP049616">
    <property type="protein sequence ID" value="QII45536.1"/>
    <property type="molecule type" value="Genomic_DNA"/>
</dbReference>
<organism evidence="2 3">
    <name type="scientific">Flagellimonas oceani</name>
    <dbReference type="NCBI Taxonomy" id="2698672"/>
    <lineage>
        <taxon>Bacteria</taxon>
        <taxon>Pseudomonadati</taxon>
        <taxon>Bacteroidota</taxon>
        <taxon>Flavobacteriia</taxon>
        <taxon>Flavobacteriales</taxon>
        <taxon>Flavobacteriaceae</taxon>
        <taxon>Flagellimonas</taxon>
    </lineage>
</organism>
<evidence type="ECO:0000313" key="3">
    <source>
        <dbReference type="Proteomes" id="UP000502928"/>
    </source>
</evidence>
<feature type="transmembrane region" description="Helical" evidence="1">
    <location>
        <begin position="68"/>
        <end position="86"/>
    </location>
</feature>
<name>A0A6G7J425_9FLAO</name>
<reference evidence="2 3" key="1">
    <citation type="submission" date="2020-02" db="EMBL/GenBank/DDBJ databases">
        <title>Complete genome of Muricauda sp. 501str8.</title>
        <authorList>
            <person name="Dong B."/>
            <person name="Zhu S."/>
            <person name="Yang J."/>
            <person name="Chen J."/>
        </authorList>
    </citation>
    <scope>NUCLEOTIDE SEQUENCE [LARGE SCALE GENOMIC DNA]</scope>
    <source>
        <strain evidence="2 3">501str8</strain>
    </source>
</reference>
<evidence type="ECO:0000313" key="2">
    <source>
        <dbReference type="EMBL" id="QII45536.1"/>
    </source>
</evidence>
<dbReference type="RefSeq" id="WP_166248942.1">
    <property type="nucleotide sequence ID" value="NZ_CP049616.1"/>
</dbReference>
<accession>A0A6G7J425</accession>
<gene>
    <name evidence="2" type="ORF">GVT53_12880</name>
</gene>
<dbReference type="AlphaFoldDB" id="A0A6G7J425"/>
<proteinExistence type="predicted"/>
<dbReference type="Proteomes" id="UP000502928">
    <property type="component" value="Chromosome"/>
</dbReference>
<dbReference type="KEGG" id="mut:GVT53_12880"/>